<dbReference type="SMART" id="SM00714">
    <property type="entry name" value="LITAF"/>
    <property type="match status" value="1"/>
</dbReference>
<proteinExistence type="inferred from homology"/>
<feature type="transmembrane region" description="Helical" evidence="7">
    <location>
        <begin position="123"/>
        <end position="140"/>
    </location>
</feature>
<dbReference type="Pfam" id="PF10601">
    <property type="entry name" value="zf-LITAF-like"/>
    <property type="match status" value="1"/>
</dbReference>
<reference evidence="9" key="1">
    <citation type="submission" date="2022-10" db="EMBL/GenBank/DDBJ databases">
        <authorList>
            <person name="Chen Y."/>
            <person name="Dougan E. K."/>
            <person name="Chan C."/>
            <person name="Rhodes N."/>
            <person name="Thang M."/>
        </authorList>
    </citation>
    <scope>NUCLEOTIDE SEQUENCE</scope>
</reference>
<evidence type="ECO:0000259" key="8">
    <source>
        <dbReference type="PROSITE" id="PS51837"/>
    </source>
</evidence>
<evidence type="ECO:0000256" key="4">
    <source>
        <dbReference type="ARBA" id="ARBA00022833"/>
    </source>
</evidence>
<comment type="caution">
    <text evidence="9">The sequence shown here is derived from an EMBL/GenBank/DDBJ whole genome shotgun (WGS) entry which is preliminary data.</text>
</comment>
<evidence type="ECO:0000256" key="7">
    <source>
        <dbReference type="SAM" id="Phobius"/>
    </source>
</evidence>
<feature type="region of interest" description="Disordered" evidence="6">
    <location>
        <begin position="1"/>
        <end position="21"/>
    </location>
</feature>
<evidence type="ECO:0000256" key="6">
    <source>
        <dbReference type="SAM" id="MobiDB-lite"/>
    </source>
</evidence>
<sequence>MSYIVPREKKDDAPTQEADDDPVFDQTPVKVACPHCRVQITTFIEHESSWVTLAVCIVLFLVLNWAAICIVPLVYPLFKDVVHHCPRCLRVLSTRSRVLLPKLSDEVMSFRIGSCAMVLARKYVFALVAMTCLIGSIHWVRRGSAPATGIDAAERTEVADLRWEDFLKDCGYKTYLGNPIHVTVAFNEKFKNKTLSWQGKLHRIEEGFSFLGFSQPTAVFVDMEPPQPLPMKRESADVVLLYKDNVELSSTMRKVKRGQKFDFTATMLEVGKRGSPHVLALWDAVPRLIEGKDAAANASHTALSLRAERQKEPNLESVVPKAKASRRRWHEAFVKAASGSYRSYRLKLRSHAVRTIQRQMQSNLTWEDWQSAFHFWKEYNSMAKKEKGQPAWHEEPSSLVLPQVRTSPTRTWATEAAVQRKALQPRANGREAAAALQVEVQLRSKERLRLMIRTGQMEKAKQAKVVKGRCLPRPSKEAEARRALENVVERRQDSQARMERLQQVHSPALDFFFPLLWDSTARPGLAFTRRAPEGTAAESANPKDETGSLTVDSILVQEDTQTLDEAISALKEALYEPPPPPQPKARPRKSRPPENKSSVAALQRQQTLEQPEKPRAPEFGETLLFWKEYDSKPYEQKGLPAWHEDSQTPRGVTPVPATPRVAVPASPRVAVPASPRVVPPPRNRDWGKEAAVQRRVVAREHADWPGNSQLSVDFEVQLRSKERLRHMLRTGQKERVKKELAASLPLVVEQDEERRPSMKLDSSSEDGQTKRLKNKVAASEPKKRQGDAAEALRMMTFQRNELLKARRALEQVVDRRRESDKIMDKLKQVLAKYKKPKPAVDSAIADAIHEQFHLRERSAIDKA</sequence>
<feature type="compositionally biased region" description="Polar residues" evidence="6">
    <location>
        <begin position="595"/>
        <end position="609"/>
    </location>
</feature>
<dbReference type="EMBL" id="CAMXCT010000497">
    <property type="protein sequence ID" value="CAI3979568.1"/>
    <property type="molecule type" value="Genomic_DNA"/>
</dbReference>
<protein>
    <submittedName>
        <fullName evidence="10">Cell death-inducing p53-target protein 1 homolog (Protein LITAF homolog)</fullName>
    </submittedName>
</protein>
<feature type="compositionally biased region" description="Basic and acidic residues" evidence="6">
    <location>
        <begin position="1"/>
        <end position="13"/>
    </location>
</feature>
<keyword evidence="7" id="KW-0812">Transmembrane</keyword>
<dbReference type="PANTHER" id="PTHR23292:SF6">
    <property type="entry name" value="FI16602P1-RELATED"/>
    <property type="match status" value="1"/>
</dbReference>
<dbReference type="EMBL" id="CAMXCT030000497">
    <property type="protein sequence ID" value="CAL4766880.1"/>
    <property type="molecule type" value="Genomic_DNA"/>
</dbReference>
<keyword evidence="5 7" id="KW-0472">Membrane</keyword>
<dbReference type="Proteomes" id="UP001152797">
    <property type="component" value="Unassembled WGS sequence"/>
</dbReference>
<feature type="compositionally biased region" description="Low complexity" evidence="6">
    <location>
        <begin position="649"/>
        <end position="676"/>
    </location>
</feature>
<accession>A0A9P1BWC2</accession>
<dbReference type="PANTHER" id="PTHR23292">
    <property type="entry name" value="LIPOPOLYSACCHARIDE-INDUCED TUMOR NECROSIS FACTOR-ALPHA FACTOR"/>
    <property type="match status" value="1"/>
</dbReference>
<feature type="region of interest" description="Disordered" evidence="6">
    <location>
        <begin position="748"/>
        <end position="788"/>
    </location>
</feature>
<dbReference type="GO" id="GO:0016020">
    <property type="term" value="C:membrane"/>
    <property type="evidence" value="ECO:0007669"/>
    <property type="project" value="UniProtKB-SubCell"/>
</dbReference>
<evidence type="ECO:0000313" key="9">
    <source>
        <dbReference type="EMBL" id="CAI3979568.1"/>
    </source>
</evidence>
<keyword evidence="3" id="KW-0479">Metal-binding</keyword>
<evidence type="ECO:0000256" key="2">
    <source>
        <dbReference type="ARBA" id="ARBA00005975"/>
    </source>
</evidence>
<feature type="region of interest" description="Disordered" evidence="6">
    <location>
        <begin position="639"/>
        <end position="689"/>
    </location>
</feature>
<dbReference type="InterPro" id="IPR037519">
    <property type="entry name" value="LITAF_fam"/>
</dbReference>
<feature type="domain" description="LITAF" evidence="8">
    <location>
        <begin position="13"/>
        <end position="97"/>
    </location>
</feature>
<dbReference type="AlphaFoldDB" id="A0A9P1BWC2"/>
<gene>
    <name evidence="9" type="ORF">C1SCF055_LOCUS7508</name>
</gene>
<dbReference type="GO" id="GO:0008270">
    <property type="term" value="F:zinc ion binding"/>
    <property type="evidence" value="ECO:0007669"/>
    <property type="project" value="TreeGrafter"/>
</dbReference>
<reference evidence="10 11" key="2">
    <citation type="submission" date="2024-05" db="EMBL/GenBank/DDBJ databases">
        <authorList>
            <person name="Chen Y."/>
            <person name="Shah S."/>
            <person name="Dougan E. K."/>
            <person name="Thang M."/>
            <person name="Chan C."/>
        </authorList>
    </citation>
    <scope>NUCLEOTIDE SEQUENCE [LARGE SCALE GENOMIC DNA]</scope>
</reference>
<evidence type="ECO:0000256" key="5">
    <source>
        <dbReference type="ARBA" id="ARBA00023136"/>
    </source>
</evidence>
<keyword evidence="7" id="KW-1133">Transmembrane helix</keyword>
<name>A0A9P1BWC2_9DINO</name>
<evidence type="ECO:0000313" key="10">
    <source>
        <dbReference type="EMBL" id="CAL4766880.1"/>
    </source>
</evidence>
<organism evidence="9">
    <name type="scientific">Cladocopium goreaui</name>
    <dbReference type="NCBI Taxonomy" id="2562237"/>
    <lineage>
        <taxon>Eukaryota</taxon>
        <taxon>Sar</taxon>
        <taxon>Alveolata</taxon>
        <taxon>Dinophyceae</taxon>
        <taxon>Suessiales</taxon>
        <taxon>Symbiodiniaceae</taxon>
        <taxon>Cladocopium</taxon>
    </lineage>
</organism>
<feature type="transmembrane region" description="Helical" evidence="7">
    <location>
        <begin position="50"/>
        <end position="78"/>
    </location>
</feature>
<feature type="region of interest" description="Disordered" evidence="6">
    <location>
        <begin position="571"/>
        <end position="616"/>
    </location>
</feature>
<dbReference type="InterPro" id="IPR006629">
    <property type="entry name" value="LITAF"/>
</dbReference>
<keyword evidence="4" id="KW-0862">Zinc</keyword>
<comment type="subcellular location">
    <subcellularLocation>
        <location evidence="1">Membrane</location>
        <topology evidence="1">Peripheral membrane protein</topology>
    </subcellularLocation>
</comment>
<dbReference type="OrthoDB" id="5599753at2759"/>
<evidence type="ECO:0000313" key="11">
    <source>
        <dbReference type="Proteomes" id="UP001152797"/>
    </source>
</evidence>
<dbReference type="PROSITE" id="PS51837">
    <property type="entry name" value="LITAF"/>
    <property type="match status" value="1"/>
</dbReference>
<evidence type="ECO:0000256" key="1">
    <source>
        <dbReference type="ARBA" id="ARBA00004170"/>
    </source>
</evidence>
<dbReference type="EMBL" id="CAMXCT020000497">
    <property type="protein sequence ID" value="CAL1132943.1"/>
    <property type="molecule type" value="Genomic_DNA"/>
</dbReference>
<evidence type="ECO:0000256" key="3">
    <source>
        <dbReference type="ARBA" id="ARBA00022723"/>
    </source>
</evidence>
<comment type="similarity">
    <text evidence="2">Belongs to the CDIP1/LITAF family.</text>
</comment>
<keyword evidence="11" id="KW-1185">Reference proteome</keyword>